<protein>
    <recommendedName>
        <fullName evidence="8 9">Cell division protein FtsL</fullName>
    </recommendedName>
</protein>
<keyword evidence="5 8" id="KW-1133">Transmembrane helix</keyword>
<name>A0A0F7K0Y1_9GAMM</name>
<keyword evidence="8" id="KW-0997">Cell inner membrane</keyword>
<sequence length="83" mass="9614">MLLFLAFSLLMTATGVVYSKYATRKHFVALQMLRAERDAMEVEWGRLQLEQSTWATHARVEKIARKRLKMHIPTADEVVVVKP</sequence>
<keyword evidence="2 8" id="KW-1003">Cell membrane</keyword>
<dbReference type="Proteomes" id="UP000034410">
    <property type="component" value="Chromosome"/>
</dbReference>
<organism evidence="10 11">
    <name type="scientific">Sedimenticola thiotaurini</name>
    <dbReference type="NCBI Taxonomy" id="1543721"/>
    <lineage>
        <taxon>Bacteria</taxon>
        <taxon>Pseudomonadati</taxon>
        <taxon>Pseudomonadota</taxon>
        <taxon>Gammaproteobacteria</taxon>
        <taxon>Chromatiales</taxon>
        <taxon>Sedimenticolaceae</taxon>
        <taxon>Sedimenticola</taxon>
    </lineage>
</organism>
<comment type="function">
    <text evidence="8">Essential cell division protein. May link together the upstream cell division proteins, which are predominantly cytoplasmic, with the downstream cell division proteins, which are predominantly periplasmic.</text>
</comment>
<proteinExistence type="inferred from homology"/>
<evidence type="ECO:0000256" key="7">
    <source>
        <dbReference type="ARBA" id="ARBA00023306"/>
    </source>
</evidence>
<dbReference type="InterPro" id="IPR011922">
    <property type="entry name" value="Cell_div_FtsL"/>
</dbReference>
<dbReference type="PANTHER" id="PTHR37479:SF1">
    <property type="entry name" value="CELL DIVISION PROTEIN FTSL"/>
    <property type="match status" value="1"/>
</dbReference>
<keyword evidence="11" id="KW-1185">Reference proteome</keyword>
<evidence type="ECO:0000256" key="4">
    <source>
        <dbReference type="ARBA" id="ARBA00022692"/>
    </source>
</evidence>
<keyword evidence="6 8" id="KW-0472">Membrane</keyword>
<dbReference type="NCBIfam" id="TIGR02209">
    <property type="entry name" value="ftsL_broad"/>
    <property type="match status" value="1"/>
</dbReference>
<keyword evidence="7 8" id="KW-0131">Cell cycle</keyword>
<evidence type="ECO:0000313" key="11">
    <source>
        <dbReference type="Proteomes" id="UP000034410"/>
    </source>
</evidence>
<evidence type="ECO:0000256" key="6">
    <source>
        <dbReference type="ARBA" id="ARBA00023136"/>
    </source>
</evidence>
<accession>A0A0F7K0Y1</accession>
<keyword evidence="3 8" id="KW-0132">Cell division</keyword>
<evidence type="ECO:0000256" key="1">
    <source>
        <dbReference type="ARBA" id="ARBA00004401"/>
    </source>
</evidence>
<dbReference type="HAMAP" id="MF_00910">
    <property type="entry name" value="FtsL"/>
    <property type="match status" value="1"/>
</dbReference>
<dbReference type="PANTHER" id="PTHR37479">
    <property type="entry name" value="CELL DIVISION PROTEIN FTSL"/>
    <property type="match status" value="1"/>
</dbReference>
<keyword evidence="4 8" id="KW-0812">Transmembrane</keyword>
<evidence type="ECO:0000256" key="3">
    <source>
        <dbReference type="ARBA" id="ARBA00022618"/>
    </source>
</evidence>
<evidence type="ECO:0000256" key="8">
    <source>
        <dbReference type="HAMAP-Rule" id="MF_00910"/>
    </source>
</evidence>
<evidence type="ECO:0000313" key="10">
    <source>
        <dbReference type="EMBL" id="AKH22171.1"/>
    </source>
</evidence>
<evidence type="ECO:0000256" key="9">
    <source>
        <dbReference type="NCBIfam" id="TIGR02209"/>
    </source>
</evidence>
<gene>
    <name evidence="8" type="primary">ftsL</name>
    <name evidence="10" type="ORF">AAY24_09465</name>
</gene>
<comment type="similarity">
    <text evidence="8">Belongs to the FtsL family.</text>
</comment>
<comment type="subcellular location">
    <subcellularLocation>
        <location evidence="8">Cell inner membrane</location>
        <topology evidence="8">Single-pass type II membrane protein</topology>
    </subcellularLocation>
    <subcellularLocation>
        <location evidence="1">Cell membrane</location>
        <topology evidence="1">Single-pass type II membrane protein</topology>
    </subcellularLocation>
    <text evidence="8">Localizes to the division septum where it forms a ring structure.</text>
</comment>
<reference evidence="10 11" key="1">
    <citation type="journal article" date="2015" name="Genome Announc.">
        <title>Complete Genome Sequence of Sedimenticola thiotaurini Strain SIP-G1, a Polyphosphate- and Polyhydroxyalkanoate-Accumulating Sulfur-Oxidizing Gammaproteobacterium Isolated from Salt Marsh Sediments.</title>
        <authorList>
            <person name="Flood B.E."/>
            <person name="Jones D.S."/>
            <person name="Bailey J.V."/>
        </authorList>
    </citation>
    <scope>NUCLEOTIDE SEQUENCE [LARGE SCALE GENOMIC DNA]</scope>
    <source>
        <strain evidence="10 11">SIP-G1</strain>
    </source>
</reference>
<dbReference type="PATRIC" id="fig|1543721.4.peg.1965"/>
<evidence type="ECO:0000256" key="5">
    <source>
        <dbReference type="ARBA" id="ARBA00022989"/>
    </source>
</evidence>
<dbReference type="Pfam" id="PF04999">
    <property type="entry name" value="FtsL"/>
    <property type="match status" value="1"/>
</dbReference>
<comment type="subunit">
    <text evidence="8">Part of a complex composed of FtsB, FtsL and FtsQ.</text>
</comment>
<dbReference type="GO" id="GO:0032153">
    <property type="term" value="C:cell division site"/>
    <property type="evidence" value="ECO:0007669"/>
    <property type="project" value="UniProtKB-UniRule"/>
</dbReference>
<dbReference type="EMBL" id="CP011412">
    <property type="protein sequence ID" value="AKH22171.1"/>
    <property type="molecule type" value="Genomic_DNA"/>
</dbReference>
<dbReference type="GO" id="GO:0005886">
    <property type="term" value="C:plasma membrane"/>
    <property type="evidence" value="ECO:0007669"/>
    <property type="project" value="UniProtKB-SubCell"/>
</dbReference>
<dbReference type="OrthoDB" id="5298556at2"/>
<evidence type="ECO:0000256" key="2">
    <source>
        <dbReference type="ARBA" id="ARBA00022475"/>
    </source>
</evidence>
<dbReference type="KEGG" id="seds:AAY24_09465"/>
<dbReference type="GO" id="GO:0043093">
    <property type="term" value="P:FtsZ-dependent cytokinesis"/>
    <property type="evidence" value="ECO:0007669"/>
    <property type="project" value="UniProtKB-UniRule"/>
</dbReference>
<dbReference type="AlphaFoldDB" id="A0A0F7K0Y1"/>